<comment type="caution">
    <text evidence="2">The sequence shown here is derived from an EMBL/GenBank/DDBJ whole genome shotgun (WGS) entry which is preliminary data.</text>
</comment>
<feature type="signal peptide" evidence="1">
    <location>
        <begin position="1"/>
        <end position="20"/>
    </location>
</feature>
<proteinExistence type="predicted"/>
<sequence length="149" mass="16183">MIRLPLLLPALLLAVGCAHRPAIQPLPAGAISTTAAVRAAQDDPRRGITGTFALTVQAVGQGQGHIYLNSERDYRHPLNVTVVLDAALRPDVLAAFGQPPELLYNHTLLVRGTARRVRIDFVNDGVPSGKYYYQTQIQVSRITQLQPAP</sequence>
<evidence type="ECO:0000256" key="1">
    <source>
        <dbReference type="SAM" id="SignalP"/>
    </source>
</evidence>
<name>A0A7V8JLY0_STEMA</name>
<protein>
    <recommendedName>
        <fullName evidence="4">Lipoprotein</fullName>
    </recommendedName>
</protein>
<dbReference type="AlphaFoldDB" id="A0A7V8JLY0"/>
<dbReference type="EMBL" id="WNDS01000002">
    <property type="protein sequence ID" value="KAF1015807.1"/>
    <property type="molecule type" value="Genomic_DNA"/>
</dbReference>
<feature type="chain" id="PRO_5030640918" description="Lipoprotein" evidence="1">
    <location>
        <begin position="21"/>
        <end position="149"/>
    </location>
</feature>
<reference evidence="3" key="1">
    <citation type="journal article" date="2020" name="MBio">
        <title>Horizontal gene transfer to a defensive symbiont with a reduced genome amongst a multipartite beetle microbiome.</title>
        <authorList>
            <person name="Waterworth S.C."/>
            <person name="Florez L.V."/>
            <person name="Rees E.R."/>
            <person name="Hertweck C."/>
            <person name="Kaltenpoth M."/>
            <person name="Kwan J.C."/>
        </authorList>
    </citation>
    <scope>NUCLEOTIDE SEQUENCE [LARGE SCALE GENOMIC DNA]</scope>
</reference>
<evidence type="ECO:0008006" key="4">
    <source>
        <dbReference type="Google" id="ProtNLM"/>
    </source>
</evidence>
<dbReference type="PROSITE" id="PS51257">
    <property type="entry name" value="PROKAR_LIPOPROTEIN"/>
    <property type="match status" value="1"/>
</dbReference>
<organism evidence="2 3">
    <name type="scientific">Stenotrophomonas maltophilia</name>
    <name type="common">Pseudomonas maltophilia</name>
    <name type="synonym">Xanthomonas maltophilia</name>
    <dbReference type="NCBI Taxonomy" id="40324"/>
    <lineage>
        <taxon>Bacteria</taxon>
        <taxon>Pseudomonadati</taxon>
        <taxon>Pseudomonadota</taxon>
        <taxon>Gammaproteobacteria</taxon>
        <taxon>Lysobacterales</taxon>
        <taxon>Lysobacteraceae</taxon>
        <taxon>Stenotrophomonas</taxon>
        <taxon>Stenotrophomonas maltophilia group</taxon>
    </lineage>
</organism>
<evidence type="ECO:0000313" key="3">
    <source>
        <dbReference type="Proteomes" id="UP000487117"/>
    </source>
</evidence>
<gene>
    <name evidence="2" type="ORF">GAK31_01285</name>
</gene>
<accession>A0A7V8JLY0</accession>
<dbReference type="Proteomes" id="UP000487117">
    <property type="component" value="Unassembled WGS sequence"/>
</dbReference>
<keyword evidence="1" id="KW-0732">Signal</keyword>
<evidence type="ECO:0000313" key="2">
    <source>
        <dbReference type="EMBL" id="KAF1015807.1"/>
    </source>
</evidence>